<organism evidence="5">
    <name type="scientific">Culicoides sonorensis</name>
    <name type="common">Biting midge</name>
    <dbReference type="NCBI Taxonomy" id="179676"/>
    <lineage>
        <taxon>Eukaryota</taxon>
        <taxon>Metazoa</taxon>
        <taxon>Ecdysozoa</taxon>
        <taxon>Arthropoda</taxon>
        <taxon>Hexapoda</taxon>
        <taxon>Insecta</taxon>
        <taxon>Pterygota</taxon>
        <taxon>Neoptera</taxon>
        <taxon>Endopterygota</taxon>
        <taxon>Diptera</taxon>
        <taxon>Nematocera</taxon>
        <taxon>Chironomoidea</taxon>
        <taxon>Ceratopogonidae</taxon>
        <taxon>Ceratopogoninae</taxon>
        <taxon>Culicoides</taxon>
        <taxon>Monoculicoides</taxon>
    </lineage>
</organism>
<feature type="compositionally biased region" description="Low complexity" evidence="3">
    <location>
        <begin position="100"/>
        <end position="111"/>
    </location>
</feature>
<feature type="region of interest" description="Disordered" evidence="3">
    <location>
        <begin position="261"/>
        <end position="280"/>
    </location>
</feature>
<dbReference type="OMA" id="NRNHERP"/>
<dbReference type="PROSITE" id="PS51155">
    <property type="entry name" value="CHIT_BIND_RR_2"/>
    <property type="match status" value="1"/>
</dbReference>
<feature type="chain" id="PRO_5016313529" evidence="4">
    <location>
        <begin position="22"/>
        <end position="280"/>
    </location>
</feature>
<dbReference type="GO" id="GO:0031012">
    <property type="term" value="C:extracellular matrix"/>
    <property type="evidence" value="ECO:0007669"/>
    <property type="project" value="TreeGrafter"/>
</dbReference>
<feature type="region of interest" description="Disordered" evidence="3">
    <location>
        <begin position="77"/>
        <end position="186"/>
    </location>
</feature>
<reference evidence="5" key="1">
    <citation type="submission" date="2018-07" db="EMBL/GenBank/DDBJ databases">
        <authorList>
            <person name="Quirk P.G."/>
            <person name="Krulwich T.A."/>
        </authorList>
    </citation>
    <scope>NUCLEOTIDE SEQUENCE</scope>
</reference>
<dbReference type="PANTHER" id="PTHR12236">
    <property type="entry name" value="STRUCTURAL CONTITUENT OF CUTICLE"/>
    <property type="match status" value="1"/>
</dbReference>
<evidence type="ECO:0000313" key="5">
    <source>
        <dbReference type="EMBL" id="SSX34326.1"/>
    </source>
</evidence>
<evidence type="ECO:0000256" key="3">
    <source>
        <dbReference type="SAM" id="MobiDB-lite"/>
    </source>
</evidence>
<dbReference type="PANTHER" id="PTHR12236:SF98">
    <property type="entry name" value="CUTICULAR PROTEIN 56F"/>
    <property type="match status" value="1"/>
</dbReference>
<name>A0A336MVP6_CULSO</name>
<feature type="compositionally biased region" description="Basic and acidic residues" evidence="3">
    <location>
        <begin position="42"/>
        <end position="59"/>
    </location>
</feature>
<dbReference type="InterPro" id="IPR031311">
    <property type="entry name" value="CHIT_BIND_RR_consensus"/>
</dbReference>
<feature type="region of interest" description="Disordered" evidence="3">
    <location>
        <begin position="31"/>
        <end position="59"/>
    </location>
</feature>
<keyword evidence="4" id="KW-0732">Signal</keyword>
<feature type="compositionally biased region" description="Polar residues" evidence="3">
    <location>
        <begin position="128"/>
        <end position="138"/>
    </location>
</feature>
<dbReference type="EMBL" id="UFQT01002945">
    <property type="protein sequence ID" value="SSX34326.1"/>
    <property type="molecule type" value="Genomic_DNA"/>
</dbReference>
<evidence type="ECO:0000256" key="2">
    <source>
        <dbReference type="PROSITE-ProRule" id="PRU00497"/>
    </source>
</evidence>
<dbReference type="AlphaFoldDB" id="A0A336MVP6"/>
<proteinExistence type="predicted"/>
<keyword evidence="1 2" id="KW-0193">Cuticle</keyword>
<sequence length="280" mass="30507">MMFQIAVTLLSVVTLHRVAVAEPPPPNGFGNSFSPLNLHLQAPHDTHSSNDHHSSFDTHRSAYSSYDASAPSSSLFITPTPSVTYIPPKPTTKYLPPSKPRTTPKPVVRTYVPPPPPTTPKTVYLPPSQNYGPPSQNYGPPAVTAAILPSSNYGPPQRNAPSTQYGPPENGGGYDYSNNGRQGDDYDNGDAKYEFEYNVKDDATGQDFGHKESRDGSRTMGRYFVLLPDGRKQIVEYYADETGYHPTIRYEDTGAGNGGYNYPSNGNGRNGNGGYSYNGY</sequence>
<dbReference type="VEuPathDB" id="VectorBase:CSON007820"/>
<dbReference type="Pfam" id="PF00379">
    <property type="entry name" value="Chitin_bind_4"/>
    <property type="match status" value="1"/>
</dbReference>
<protein>
    <submittedName>
        <fullName evidence="5">CSON007820 protein</fullName>
    </submittedName>
</protein>
<gene>
    <name evidence="5" type="primary">CSON007820</name>
</gene>
<dbReference type="InterPro" id="IPR051217">
    <property type="entry name" value="Insect_Cuticle_Struc_Prot"/>
</dbReference>
<feature type="compositionally biased region" description="Polar residues" evidence="3">
    <location>
        <begin position="149"/>
        <end position="165"/>
    </location>
</feature>
<feature type="signal peptide" evidence="4">
    <location>
        <begin position="1"/>
        <end position="21"/>
    </location>
</feature>
<dbReference type="InterPro" id="IPR000618">
    <property type="entry name" value="Insect_cuticle"/>
</dbReference>
<dbReference type="PROSITE" id="PS00233">
    <property type="entry name" value="CHIT_BIND_RR_1"/>
    <property type="match status" value="1"/>
</dbReference>
<dbReference type="GO" id="GO:0005615">
    <property type="term" value="C:extracellular space"/>
    <property type="evidence" value="ECO:0007669"/>
    <property type="project" value="TreeGrafter"/>
</dbReference>
<accession>A0A336MVP6</accession>
<evidence type="ECO:0000256" key="1">
    <source>
        <dbReference type="ARBA" id="ARBA00022460"/>
    </source>
</evidence>
<evidence type="ECO:0000256" key="4">
    <source>
        <dbReference type="SAM" id="SignalP"/>
    </source>
</evidence>
<feature type="compositionally biased region" description="Gly residues" evidence="3">
    <location>
        <begin position="268"/>
        <end position="280"/>
    </location>
</feature>
<dbReference type="GO" id="GO:0042302">
    <property type="term" value="F:structural constituent of cuticle"/>
    <property type="evidence" value="ECO:0007669"/>
    <property type="project" value="UniProtKB-UniRule"/>
</dbReference>